<name>A0A7W0DPM7_9ACTN</name>
<evidence type="ECO:0000313" key="2">
    <source>
        <dbReference type="EMBL" id="MBA2948901.1"/>
    </source>
</evidence>
<dbReference type="RefSeq" id="WP_181659821.1">
    <property type="nucleotide sequence ID" value="NZ_JACEHE010000015.1"/>
</dbReference>
<comment type="caution">
    <text evidence="2">The sequence shown here is derived from an EMBL/GenBank/DDBJ whole genome shotgun (WGS) entry which is preliminary data.</text>
</comment>
<keyword evidence="1" id="KW-0472">Membrane</keyword>
<evidence type="ECO:0000256" key="1">
    <source>
        <dbReference type="SAM" id="Phobius"/>
    </source>
</evidence>
<organism evidence="2 3">
    <name type="scientific">Streptomyces himalayensis subsp. himalayensis</name>
    <dbReference type="NCBI Taxonomy" id="2756131"/>
    <lineage>
        <taxon>Bacteria</taxon>
        <taxon>Bacillati</taxon>
        <taxon>Actinomycetota</taxon>
        <taxon>Actinomycetes</taxon>
        <taxon>Kitasatosporales</taxon>
        <taxon>Streptomycetaceae</taxon>
        <taxon>Streptomyces</taxon>
        <taxon>Streptomyces himalayensis</taxon>
    </lineage>
</organism>
<accession>A0A7W0DPM7</accession>
<dbReference type="AlphaFoldDB" id="A0A7W0DPM7"/>
<proteinExistence type="predicted"/>
<keyword evidence="1" id="KW-0812">Transmembrane</keyword>
<sequence length="66" mass="6425">MAVVSAVAASGLEYGVVGGFPDAFTVCAVAAAVGAVVALALVARGKPQLTVGPHVHSGPWCCCSRA</sequence>
<dbReference type="EMBL" id="JACEHE010000015">
    <property type="protein sequence ID" value="MBA2948901.1"/>
    <property type="molecule type" value="Genomic_DNA"/>
</dbReference>
<reference evidence="2 3" key="1">
    <citation type="submission" date="2020-07" db="EMBL/GenBank/DDBJ databases">
        <title>Streptomyces isolated from Indian soil.</title>
        <authorList>
            <person name="Mandal S."/>
            <person name="Maiti P.K."/>
        </authorList>
    </citation>
    <scope>NUCLEOTIDE SEQUENCE [LARGE SCALE GENOMIC DNA]</scope>
    <source>
        <strain evidence="2 3">PSKA28</strain>
    </source>
</reference>
<feature type="transmembrane region" description="Helical" evidence="1">
    <location>
        <begin position="23"/>
        <end position="43"/>
    </location>
</feature>
<gene>
    <name evidence="2" type="ORF">H1D24_24550</name>
</gene>
<protein>
    <submittedName>
        <fullName evidence="2">Uncharacterized protein</fullName>
    </submittedName>
</protein>
<dbReference type="Proteomes" id="UP000545761">
    <property type="component" value="Unassembled WGS sequence"/>
</dbReference>
<evidence type="ECO:0000313" key="3">
    <source>
        <dbReference type="Proteomes" id="UP000545761"/>
    </source>
</evidence>
<keyword evidence="1" id="KW-1133">Transmembrane helix</keyword>